<accession>A0AAD6XDH8</accession>
<dbReference type="Proteomes" id="UP001218188">
    <property type="component" value="Unassembled WGS sequence"/>
</dbReference>
<evidence type="ECO:0000313" key="2">
    <source>
        <dbReference type="Proteomes" id="UP001218188"/>
    </source>
</evidence>
<sequence length="200" mass="23320">MSTQKVIHKNTEFKVKGSESPHKRLCSSFLVLSLDLLDLLDLPLYDMCSRRRPYQDLPENRDFFEDLDDADRSNEMRSTHAEPYGKWRKATEGHITARNRWIEFYGEIGPVILMDPYWAVDVFIPGHCSREFPILLKLLYASMPTDPDDPDVPLVQARYRENWRALMGTLTAFDLEFGVFVNDFLRAHRSKALDVIVQHT</sequence>
<name>A0AAD6XDH8_9AGAR</name>
<proteinExistence type="predicted"/>
<protein>
    <submittedName>
        <fullName evidence="1">Uncharacterized protein</fullName>
    </submittedName>
</protein>
<evidence type="ECO:0000313" key="1">
    <source>
        <dbReference type="EMBL" id="KAJ7041274.1"/>
    </source>
</evidence>
<comment type="caution">
    <text evidence="1">The sequence shown here is derived from an EMBL/GenBank/DDBJ whole genome shotgun (WGS) entry which is preliminary data.</text>
</comment>
<keyword evidence="2" id="KW-1185">Reference proteome</keyword>
<gene>
    <name evidence="1" type="ORF">C8F04DRAFT_1253334</name>
</gene>
<organism evidence="1 2">
    <name type="scientific">Mycena alexandri</name>
    <dbReference type="NCBI Taxonomy" id="1745969"/>
    <lineage>
        <taxon>Eukaryota</taxon>
        <taxon>Fungi</taxon>
        <taxon>Dikarya</taxon>
        <taxon>Basidiomycota</taxon>
        <taxon>Agaricomycotina</taxon>
        <taxon>Agaricomycetes</taxon>
        <taxon>Agaricomycetidae</taxon>
        <taxon>Agaricales</taxon>
        <taxon>Marasmiineae</taxon>
        <taxon>Mycenaceae</taxon>
        <taxon>Mycena</taxon>
    </lineage>
</organism>
<dbReference type="EMBL" id="JARJCM010000018">
    <property type="protein sequence ID" value="KAJ7041274.1"/>
    <property type="molecule type" value="Genomic_DNA"/>
</dbReference>
<dbReference type="AlphaFoldDB" id="A0AAD6XDH8"/>
<reference evidence="1" key="1">
    <citation type="submission" date="2023-03" db="EMBL/GenBank/DDBJ databases">
        <title>Massive genome expansion in bonnet fungi (Mycena s.s.) driven by repeated elements and novel gene families across ecological guilds.</title>
        <authorList>
            <consortium name="Lawrence Berkeley National Laboratory"/>
            <person name="Harder C.B."/>
            <person name="Miyauchi S."/>
            <person name="Viragh M."/>
            <person name="Kuo A."/>
            <person name="Thoen E."/>
            <person name="Andreopoulos B."/>
            <person name="Lu D."/>
            <person name="Skrede I."/>
            <person name="Drula E."/>
            <person name="Henrissat B."/>
            <person name="Morin E."/>
            <person name="Kohler A."/>
            <person name="Barry K."/>
            <person name="LaButti K."/>
            <person name="Morin E."/>
            <person name="Salamov A."/>
            <person name="Lipzen A."/>
            <person name="Mereny Z."/>
            <person name="Hegedus B."/>
            <person name="Baldrian P."/>
            <person name="Stursova M."/>
            <person name="Weitz H."/>
            <person name="Taylor A."/>
            <person name="Grigoriev I.V."/>
            <person name="Nagy L.G."/>
            <person name="Martin F."/>
            <person name="Kauserud H."/>
        </authorList>
    </citation>
    <scope>NUCLEOTIDE SEQUENCE</scope>
    <source>
        <strain evidence="1">CBHHK200</strain>
    </source>
</reference>